<keyword evidence="1" id="KW-1133">Transmembrane helix</keyword>
<dbReference type="EMBL" id="CAJNOK010075108">
    <property type="protein sequence ID" value="CAF1672237.1"/>
    <property type="molecule type" value="Genomic_DNA"/>
</dbReference>
<evidence type="ECO:0000313" key="6">
    <source>
        <dbReference type="Proteomes" id="UP000663829"/>
    </source>
</evidence>
<name>A0A814YB15_9BILA</name>
<sequence>MQSYYSSSLLLRTSCNTVTFQDEQYQQQFQPLISSSSSTRLYRYSHEPLSTNLLRRDIPPILIILFFLFLVIITS</sequence>
<dbReference type="Proteomes" id="UP000677228">
    <property type="component" value="Unassembled WGS sequence"/>
</dbReference>
<dbReference type="Proteomes" id="UP000682733">
    <property type="component" value="Unassembled WGS sequence"/>
</dbReference>
<evidence type="ECO:0000313" key="5">
    <source>
        <dbReference type="EMBL" id="CAF4548243.1"/>
    </source>
</evidence>
<evidence type="ECO:0000256" key="1">
    <source>
        <dbReference type="SAM" id="Phobius"/>
    </source>
</evidence>
<dbReference type="AlphaFoldDB" id="A0A814YB15"/>
<gene>
    <name evidence="2" type="ORF">GPM918_LOCUS24996</name>
    <name evidence="3" type="ORF">OVA965_LOCUS45767</name>
    <name evidence="4" type="ORF">SRO942_LOCUS25002</name>
    <name evidence="5" type="ORF">TMI583_LOCUS49574</name>
</gene>
<evidence type="ECO:0000313" key="2">
    <source>
        <dbReference type="EMBL" id="CAF1227357.1"/>
    </source>
</evidence>
<keyword evidence="1" id="KW-0812">Transmembrane</keyword>
<feature type="transmembrane region" description="Helical" evidence="1">
    <location>
        <begin position="58"/>
        <end position="74"/>
    </location>
</feature>
<reference evidence="2" key="1">
    <citation type="submission" date="2021-02" db="EMBL/GenBank/DDBJ databases">
        <authorList>
            <person name="Nowell W R."/>
        </authorList>
    </citation>
    <scope>NUCLEOTIDE SEQUENCE</scope>
</reference>
<dbReference type="Proteomes" id="UP000663829">
    <property type="component" value="Unassembled WGS sequence"/>
</dbReference>
<organism evidence="2 6">
    <name type="scientific">Didymodactylos carnosus</name>
    <dbReference type="NCBI Taxonomy" id="1234261"/>
    <lineage>
        <taxon>Eukaryota</taxon>
        <taxon>Metazoa</taxon>
        <taxon>Spiralia</taxon>
        <taxon>Gnathifera</taxon>
        <taxon>Rotifera</taxon>
        <taxon>Eurotatoria</taxon>
        <taxon>Bdelloidea</taxon>
        <taxon>Philodinida</taxon>
        <taxon>Philodinidae</taxon>
        <taxon>Didymodactylos</taxon>
    </lineage>
</organism>
<evidence type="ECO:0000313" key="4">
    <source>
        <dbReference type="EMBL" id="CAF3990243.1"/>
    </source>
</evidence>
<accession>A0A814YB15</accession>
<dbReference type="Proteomes" id="UP000681722">
    <property type="component" value="Unassembled WGS sequence"/>
</dbReference>
<comment type="caution">
    <text evidence="2">The sequence shown here is derived from an EMBL/GenBank/DDBJ whole genome shotgun (WGS) entry which is preliminary data.</text>
</comment>
<keyword evidence="1" id="KW-0472">Membrane</keyword>
<keyword evidence="6" id="KW-1185">Reference proteome</keyword>
<proteinExistence type="predicted"/>
<dbReference type="EMBL" id="CAJOBA010109299">
    <property type="protein sequence ID" value="CAF4548243.1"/>
    <property type="molecule type" value="Genomic_DNA"/>
</dbReference>
<dbReference type="EMBL" id="CAJNOQ010009526">
    <property type="protein sequence ID" value="CAF1227357.1"/>
    <property type="molecule type" value="Genomic_DNA"/>
</dbReference>
<dbReference type="EMBL" id="CAJOBC010009531">
    <property type="protein sequence ID" value="CAF3990243.1"/>
    <property type="molecule type" value="Genomic_DNA"/>
</dbReference>
<protein>
    <submittedName>
        <fullName evidence="2">Uncharacterized protein</fullName>
    </submittedName>
</protein>
<evidence type="ECO:0000313" key="3">
    <source>
        <dbReference type="EMBL" id="CAF1672237.1"/>
    </source>
</evidence>